<evidence type="ECO:0000256" key="3">
    <source>
        <dbReference type="ARBA" id="ARBA00022833"/>
    </source>
</evidence>
<evidence type="ECO:0000256" key="2">
    <source>
        <dbReference type="ARBA" id="ARBA00022771"/>
    </source>
</evidence>
<dbReference type="PANTHER" id="PTHR10131">
    <property type="entry name" value="TNF RECEPTOR ASSOCIATED FACTOR"/>
    <property type="match status" value="1"/>
</dbReference>
<feature type="domain" description="RING-type" evidence="6">
    <location>
        <begin position="18"/>
        <end position="54"/>
    </location>
</feature>
<keyword evidence="2 4" id="KW-0863">Zinc-finger</keyword>
<dbReference type="SMART" id="SM00184">
    <property type="entry name" value="RING"/>
    <property type="match status" value="1"/>
</dbReference>
<keyword evidence="1" id="KW-0479">Metal-binding</keyword>
<accession>A0A8V0XA24</accession>
<evidence type="ECO:0000259" key="6">
    <source>
        <dbReference type="PROSITE" id="PS50089"/>
    </source>
</evidence>
<dbReference type="InterPro" id="IPR001841">
    <property type="entry name" value="Znf_RING"/>
</dbReference>
<evidence type="ECO:0000256" key="1">
    <source>
        <dbReference type="ARBA" id="ARBA00022723"/>
    </source>
</evidence>
<dbReference type="GeneTree" id="ENSGT00530000063647"/>
<proteinExistence type="predicted"/>
<reference evidence="7" key="3">
    <citation type="submission" date="2025-09" db="UniProtKB">
        <authorList>
            <consortium name="Ensembl"/>
        </authorList>
    </citation>
    <scope>IDENTIFICATION</scope>
    <source>
        <strain evidence="7">broiler</strain>
    </source>
</reference>
<name>A0A8V0XA24_CHICK</name>
<protein>
    <recommendedName>
        <fullName evidence="6">RING-type domain-containing protein</fullName>
    </recommendedName>
</protein>
<dbReference type="Proteomes" id="UP000000539">
    <property type="component" value="Chromosome 1"/>
</dbReference>
<sequence length="249" mass="27480">MGFDPARFAAPVAAELQCKLCGRVLEEPLSTPCGHVFCAGCLLPWAARRRRCPLRCRPLAAAELRPVLPLRSLVQKLEVRCDYSPRGCGRVVRLRELPAHLAACRYGPPRDALPAGRAEGAGQRCPRERRGGGGQEPGPELKRERRCVWRLEYFFPFKISVSDFPGVANPRSAGHCECIRTAASSPGSCAAAVWGAARRRAGRPNTAATVERRREMGMVREDLAKRCRLERAQGLLPAELSARHARHCR</sequence>
<dbReference type="AlphaFoldDB" id="A0A8V0XA24"/>
<evidence type="ECO:0000256" key="5">
    <source>
        <dbReference type="SAM" id="MobiDB-lite"/>
    </source>
</evidence>
<dbReference type="SUPFAM" id="SSF57850">
    <property type="entry name" value="RING/U-box"/>
    <property type="match status" value="1"/>
</dbReference>
<reference evidence="7" key="2">
    <citation type="submission" date="2025-08" db="UniProtKB">
        <authorList>
            <consortium name="Ensembl"/>
        </authorList>
    </citation>
    <scope>IDENTIFICATION</scope>
    <source>
        <strain evidence="7">broiler</strain>
    </source>
</reference>
<dbReference type="Ensembl" id="ENSGALT00010004086.1">
    <property type="protein sequence ID" value="ENSGALP00010002383.1"/>
    <property type="gene ID" value="ENSGALG00010001794.1"/>
</dbReference>
<dbReference type="PROSITE" id="PS00518">
    <property type="entry name" value="ZF_RING_1"/>
    <property type="match status" value="1"/>
</dbReference>
<dbReference type="PROSITE" id="PS50089">
    <property type="entry name" value="ZF_RING_2"/>
    <property type="match status" value="1"/>
</dbReference>
<dbReference type="GO" id="GO:0008270">
    <property type="term" value="F:zinc ion binding"/>
    <property type="evidence" value="ECO:0007669"/>
    <property type="project" value="UniProtKB-KW"/>
</dbReference>
<reference evidence="7" key="1">
    <citation type="submission" date="2020-11" db="EMBL/GenBank/DDBJ databases">
        <title>Gallus gallus (Chicken) genome, bGalGal1, GRCg7b, maternal haplotype autosomes + Z &amp; W.</title>
        <authorList>
            <person name="Warren W."/>
            <person name="Formenti G."/>
            <person name="Fedrigo O."/>
            <person name="Haase B."/>
            <person name="Mountcastle J."/>
            <person name="Balacco J."/>
            <person name="Tracey A."/>
            <person name="Schneider V."/>
            <person name="Okimoto R."/>
            <person name="Cheng H."/>
            <person name="Hawken R."/>
            <person name="Howe K."/>
            <person name="Jarvis E.D."/>
        </authorList>
    </citation>
    <scope>NUCLEOTIDE SEQUENCE [LARGE SCALE GENOMIC DNA]</scope>
    <source>
        <strain evidence="7">Broiler</strain>
    </source>
</reference>
<dbReference type="InterPro" id="IPR013083">
    <property type="entry name" value="Znf_RING/FYVE/PHD"/>
</dbReference>
<feature type="region of interest" description="Disordered" evidence="5">
    <location>
        <begin position="114"/>
        <end position="140"/>
    </location>
</feature>
<dbReference type="InterPro" id="IPR017907">
    <property type="entry name" value="Znf_RING_CS"/>
</dbReference>
<evidence type="ECO:0000256" key="4">
    <source>
        <dbReference type="PROSITE-ProRule" id="PRU00175"/>
    </source>
</evidence>
<keyword evidence="8" id="KW-1185">Reference proteome</keyword>
<dbReference type="Gene3D" id="3.30.40.10">
    <property type="entry name" value="Zinc/RING finger domain, C3HC4 (zinc finger)"/>
    <property type="match status" value="1"/>
</dbReference>
<dbReference type="FunFam" id="3.30.40.10:FF:000214">
    <property type="entry name" value="E3 ubiquitin-protein ligase PDZRN3 isoform X1"/>
    <property type="match status" value="1"/>
</dbReference>
<dbReference type="SUPFAM" id="SSF49599">
    <property type="entry name" value="TRAF domain-like"/>
    <property type="match status" value="1"/>
</dbReference>
<evidence type="ECO:0000313" key="7">
    <source>
        <dbReference type="Ensembl" id="ENSGALP00010002383.1"/>
    </source>
</evidence>
<keyword evidence="3" id="KW-0862">Zinc</keyword>
<dbReference type="Pfam" id="PF13923">
    <property type="entry name" value="zf-C3HC4_2"/>
    <property type="match status" value="1"/>
</dbReference>
<evidence type="ECO:0000313" key="8">
    <source>
        <dbReference type="Proteomes" id="UP000000539"/>
    </source>
</evidence>
<dbReference type="PANTHER" id="PTHR10131:SF157">
    <property type="entry name" value="RECEPTOR-ASSOCIATED FACTOR, PUTATIVE-RELATED"/>
    <property type="match status" value="1"/>
</dbReference>
<organism evidence="7 8">
    <name type="scientific">Gallus gallus</name>
    <name type="common">Chicken</name>
    <dbReference type="NCBI Taxonomy" id="9031"/>
    <lineage>
        <taxon>Eukaryota</taxon>
        <taxon>Metazoa</taxon>
        <taxon>Chordata</taxon>
        <taxon>Craniata</taxon>
        <taxon>Vertebrata</taxon>
        <taxon>Euteleostomi</taxon>
        <taxon>Archelosauria</taxon>
        <taxon>Archosauria</taxon>
        <taxon>Dinosauria</taxon>
        <taxon>Saurischia</taxon>
        <taxon>Theropoda</taxon>
        <taxon>Coelurosauria</taxon>
        <taxon>Aves</taxon>
        <taxon>Neognathae</taxon>
        <taxon>Galloanserae</taxon>
        <taxon>Galliformes</taxon>
        <taxon>Phasianidae</taxon>
        <taxon>Phasianinae</taxon>
        <taxon>Gallus</taxon>
    </lineage>
</organism>